<gene>
    <name evidence="3" type="ORF">TCON_0875</name>
</gene>
<evidence type="ECO:0000313" key="4">
    <source>
        <dbReference type="Proteomes" id="UP001516464"/>
    </source>
</evidence>
<evidence type="ECO:0000256" key="1">
    <source>
        <dbReference type="SAM" id="Coils"/>
    </source>
</evidence>
<feature type="coiled-coil region" evidence="1">
    <location>
        <begin position="63"/>
        <end position="100"/>
    </location>
</feature>
<reference evidence="3 4" key="1">
    <citation type="submission" date="2019-01" db="EMBL/GenBank/DDBJ databases">
        <title>Genomes sequencing and comparative genomics of infectious freshwater microsporidia, Cucumispora dikerogammari and Thelohania contejeani.</title>
        <authorList>
            <person name="Cormier A."/>
            <person name="Giraud I."/>
            <person name="Wattier R."/>
            <person name="Teixeira M."/>
            <person name="Grandjean F."/>
            <person name="Rigaud T."/>
            <person name="Cordaux R."/>
        </authorList>
    </citation>
    <scope>NUCLEOTIDE SEQUENCE [LARGE SCALE GENOMIC DNA]</scope>
    <source>
        <strain evidence="3">T1</strain>
        <tissue evidence="3">Spores</tissue>
    </source>
</reference>
<name>A0ABQ7I0I5_9MICR</name>
<dbReference type="Pfam" id="PF17031">
    <property type="entry name" value="DUF5101"/>
    <property type="match status" value="1"/>
</dbReference>
<evidence type="ECO:0000256" key="2">
    <source>
        <dbReference type="SAM" id="MobiDB-lite"/>
    </source>
</evidence>
<accession>A0ABQ7I0I5</accession>
<dbReference type="Proteomes" id="UP001516464">
    <property type="component" value="Unassembled WGS sequence"/>
</dbReference>
<keyword evidence="1" id="KW-0175">Coiled coil</keyword>
<comment type="caution">
    <text evidence="3">The sequence shown here is derived from an EMBL/GenBank/DDBJ whole genome shotgun (WGS) entry which is preliminary data.</text>
</comment>
<protein>
    <submittedName>
        <fullName evidence="3">Uncharacterized protein</fullName>
    </submittedName>
</protein>
<keyword evidence="4" id="KW-1185">Reference proteome</keyword>
<dbReference type="InterPro" id="IPR031492">
    <property type="entry name" value="DUF5101"/>
</dbReference>
<feature type="region of interest" description="Disordered" evidence="2">
    <location>
        <begin position="1"/>
        <end position="26"/>
    </location>
</feature>
<evidence type="ECO:0000313" key="3">
    <source>
        <dbReference type="EMBL" id="KAF7683926.1"/>
    </source>
</evidence>
<proteinExistence type="predicted"/>
<dbReference type="EMBL" id="SBIQ01000040">
    <property type="protein sequence ID" value="KAF7683926.1"/>
    <property type="molecule type" value="Genomic_DNA"/>
</dbReference>
<feature type="compositionally biased region" description="Polar residues" evidence="2">
    <location>
        <begin position="11"/>
        <end position="23"/>
    </location>
</feature>
<feature type="compositionally biased region" description="Basic and acidic residues" evidence="2">
    <location>
        <begin position="1"/>
        <end position="10"/>
    </location>
</feature>
<sequence length="101" mass="11967">MQTGPLKEKTNLQSGKQVKNKQQTKSEKDTVLEYLKNFSEQTKDYSLRYDLTKCIEIIEGKENQEYKDLKMALEEVLEENEELFNEKAKLLLENEYLKSKL</sequence>
<organism evidence="3 4">
    <name type="scientific">Astathelohania contejeani</name>
    <dbReference type="NCBI Taxonomy" id="164912"/>
    <lineage>
        <taxon>Eukaryota</taxon>
        <taxon>Fungi</taxon>
        <taxon>Fungi incertae sedis</taxon>
        <taxon>Microsporidia</taxon>
        <taxon>Astathelohaniidae</taxon>
        <taxon>Astathelohania</taxon>
    </lineage>
</organism>